<sequence length="1368" mass="151173">SPSPAAANEILRELGWQKDLSAITAADLTEVSLVTGNGQYHFTRSVEDEREDSELDRQQRRIIENIKNIQFDSNEATFKTGKKVVLTAEIKPDNYVIISPANIQSSSAKKVGYLAGALRSNSTDSSTELFQIEEGTLKTKNGDLVASRAGIIAYAEYLKITLTKEEKDQAINKLLALVIEKVGVQDGNINAYLEDFFPGLYTDQKSSLELSEARATATFGSGHGIEVRLAYSGNATAVAAFRKFKGLEENDNSLLIYEQGKDDLGSTLDGKRTLPLGWGVKGAEQVTASITTARTTPADIPGQKANDQENVTLKLNDPGVPAALSTREAVEISFGLPPLSPTPPSDRLAVLTIPKPPEVPLAEVSGKKNVGASGNVGLSATGGVMQANVLIDIDTPAGKFSIGLDGKVNLLETFDGRQITDLEASAAWERMFKEEGKYEFKVRIYGNVGQEVKTTEQTYQETTVVFTKSENLLMTVSIAAGENLETFLRNLDNPKLTEAEIAYALEQARSVGDTNISKEEWEKAGSPEAWRNPLTQGRERRRIDDAAEGARRSAETPEDIEIVQIDKNYNINQKTAASAYGVDPNVDRDPGPIVPGHGDIPISKEEFDRLNAVNPALVEEKQIGKTYPTDQAAAKLLHDAGDQTIGRDPNPITQGRERTRIEDEAEGARRSAETPEDIEIVPIERNDNINQATAASAYGVNPNIGREIATQGQEKITLNIGDLGYENAKNDSTFHEELGTLEDAENPNIPEHLWQNDRCVYNGKLYTRRPDTSSTPERTAITFDDVRCGIIDSNQAISRYTLTVGEPYNLPAGYKAKMFIDNQLQAGFGNISPASMSDGDNITVSVVIFDENDNEIGVLRKIEATCYQDGRFGKVFKNISISVGSLSTTVIPENVEPVYEYSQQQISYVKDKIEPTYRYFEKARVEYYEKEIEPTYRYFEKERVEYYEKAIEPTYRYFEKARVEYYEKAIEPTYRYFEKARVEYYEKEIEPTYSYTRPAHTEAEVYRFEASEPVTTNVPYNERDELTKIAGGIEVLGKTVLYTTPKGFKVTLHGKAAASVINVLRKITNDASASNGVTVSGLGTKNVEQVDTNGIRPESEAGGTDISYYLETGCRIDFSPGLYLDLSAFVEKDFKDLDRLLTEPDFENVLPTATGGEITVGGEKWNITQGAKYNFETSTLELGTTVAVKTIAGKSSASTNYTANADGVEFSSFKFSHEFIFRNTLLSASYTRYLIEPRRDLLSEATLFEDPQDSNHWLELSVTQKNLFWIRNLVGSATLGADFAGEYTFDPSIKYSFSLLGQGFVASGNAGFSLKDGTLGVDKYGFFLEWMPMNKDNWNIYAGLNKSDGSGFSDSDVLKFILGTKLSF</sequence>
<dbReference type="Proteomes" id="UP000275925">
    <property type="component" value="Unassembled WGS sequence"/>
</dbReference>
<evidence type="ECO:0000256" key="1">
    <source>
        <dbReference type="SAM" id="MobiDB-lite"/>
    </source>
</evidence>
<reference evidence="2 3" key="1">
    <citation type="journal article" date="2019" name="ISME J.">
        <title>Genome analyses of uncultured TG2/ZB3 bacteria in 'Margulisbacteria' specifically attached to ectosymbiotic spirochetes of protists in the termite gut.</title>
        <authorList>
            <person name="Utami Y.D."/>
            <person name="Kuwahara H."/>
            <person name="Igai K."/>
            <person name="Murakami T."/>
            <person name="Sugaya K."/>
            <person name="Morikawa T."/>
            <person name="Nagura Y."/>
            <person name="Yuki M."/>
            <person name="Deevong P."/>
            <person name="Inoue T."/>
            <person name="Kihara K."/>
            <person name="Lo N."/>
            <person name="Yamada A."/>
            <person name="Ohkuma M."/>
            <person name="Hongoh Y."/>
        </authorList>
    </citation>
    <scope>NUCLEOTIDE SEQUENCE [LARGE SCALE GENOMIC DNA]</scope>
    <source>
        <strain evidence="2">NkOx7-02</strain>
    </source>
</reference>
<evidence type="ECO:0000313" key="3">
    <source>
        <dbReference type="Proteomes" id="UP000275925"/>
    </source>
</evidence>
<organism evidence="2 3">
    <name type="scientific">Candidatus Termititenax persephonae</name>
    <dbReference type="NCBI Taxonomy" id="2218525"/>
    <lineage>
        <taxon>Bacteria</taxon>
        <taxon>Bacillati</taxon>
        <taxon>Candidatus Margulisiibacteriota</taxon>
        <taxon>Candidatus Termititenacia</taxon>
        <taxon>Candidatus Termititenacales</taxon>
        <taxon>Candidatus Termititenacaceae</taxon>
        <taxon>Candidatus Termititenax</taxon>
    </lineage>
</organism>
<feature type="compositionally biased region" description="Basic and acidic residues" evidence="1">
    <location>
        <begin position="537"/>
        <end position="555"/>
    </location>
</feature>
<feature type="non-terminal residue" evidence="2">
    <location>
        <position position="1"/>
    </location>
</feature>
<protein>
    <submittedName>
        <fullName evidence="2">Uncharacterized protein</fullName>
    </submittedName>
</protein>
<gene>
    <name evidence="2" type="ORF">NO2_1223</name>
</gene>
<keyword evidence="3" id="KW-1185">Reference proteome</keyword>
<name>A0A388TIG3_9BACT</name>
<evidence type="ECO:0000313" key="2">
    <source>
        <dbReference type="EMBL" id="GBR76716.1"/>
    </source>
</evidence>
<feature type="region of interest" description="Disordered" evidence="1">
    <location>
        <begin position="520"/>
        <end position="555"/>
    </location>
</feature>
<accession>A0A388TIG3</accession>
<dbReference type="EMBL" id="BGZO01000042">
    <property type="protein sequence ID" value="GBR76716.1"/>
    <property type="molecule type" value="Genomic_DNA"/>
</dbReference>
<comment type="caution">
    <text evidence="2">The sequence shown here is derived from an EMBL/GenBank/DDBJ whole genome shotgun (WGS) entry which is preliminary data.</text>
</comment>
<proteinExistence type="predicted"/>